<feature type="non-terminal residue" evidence="1">
    <location>
        <position position="1"/>
    </location>
</feature>
<reference evidence="2" key="1">
    <citation type="journal article" date="2011" name="Nat. Genet.">
        <title>The Arabidopsis lyrata genome sequence and the basis of rapid genome size change.</title>
        <authorList>
            <person name="Hu T.T."/>
            <person name="Pattyn P."/>
            <person name="Bakker E.G."/>
            <person name="Cao J."/>
            <person name="Cheng J.-F."/>
            <person name="Clark R.M."/>
            <person name="Fahlgren N."/>
            <person name="Fawcett J.A."/>
            <person name="Grimwood J."/>
            <person name="Gundlach H."/>
            <person name="Haberer G."/>
            <person name="Hollister J.D."/>
            <person name="Ossowski S."/>
            <person name="Ottilar R.P."/>
            <person name="Salamov A.A."/>
            <person name="Schneeberger K."/>
            <person name="Spannagl M."/>
            <person name="Wang X."/>
            <person name="Yang L."/>
            <person name="Nasrallah M.E."/>
            <person name="Bergelson J."/>
            <person name="Carrington J.C."/>
            <person name="Gaut B.S."/>
            <person name="Schmutz J."/>
            <person name="Mayer K.F.X."/>
            <person name="Van de Peer Y."/>
            <person name="Grigoriev I.V."/>
            <person name="Nordborg M."/>
            <person name="Weigel D."/>
            <person name="Guo Y.-L."/>
        </authorList>
    </citation>
    <scope>NUCLEOTIDE SEQUENCE [LARGE SCALE GENOMIC DNA]</scope>
    <source>
        <strain evidence="2">cv. MN47</strain>
    </source>
</reference>
<gene>
    <name evidence="1" type="ORF">ARALYDRAFT_662798</name>
</gene>
<protein>
    <submittedName>
        <fullName evidence="1">Predicted protein</fullName>
    </submittedName>
</protein>
<dbReference type="Proteomes" id="UP000008694">
    <property type="component" value="Unassembled WGS sequence"/>
</dbReference>
<proteinExistence type="predicted"/>
<accession>D7M7L8</accession>
<dbReference type="HOGENOM" id="CLU_2874434_0_0_1"/>
<name>D7M7L8_ARALL</name>
<evidence type="ECO:0000313" key="1">
    <source>
        <dbReference type="EMBL" id="EFH48609.1"/>
    </source>
</evidence>
<dbReference type="AlphaFoldDB" id="D7M7L8"/>
<sequence length="64" mass="6995">VVTKVDKKTSVISIPKDQLVDLGDYQEEKVGFKVNQGKVTLSLNDELTPTKGEMCDVEAGSQIK</sequence>
<organism evidence="2">
    <name type="scientific">Arabidopsis lyrata subsp. lyrata</name>
    <name type="common">Lyre-leaved rock-cress</name>
    <dbReference type="NCBI Taxonomy" id="81972"/>
    <lineage>
        <taxon>Eukaryota</taxon>
        <taxon>Viridiplantae</taxon>
        <taxon>Streptophyta</taxon>
        <taxon>Embryophyta</taxon>
        <taxon>Tracheophyta</taxon>
        <taxon>Spermatophyta</taxon>
        <taxon>Magnoliopsida</taxon>
        <taxon>eudicotyledons</taxon>
        <taxon>Gunneridae</taxon>
        <taxon>Pentapetalae</taxon>
        <taxon>rosids</taxon>
        <taxon>malvids</taxon>
        <taxon>Brassicales</taxon>
        <taxon>Brassicaceae</taxon>
        <taxon>Camelineae</taxon>
        <taxon>Arabidopsis</taxon>
    </lineage>
</organism>
<dbReference type="EMBL" id="GL348718">
    <property type="protein sequence ID" value="EFH48609.1"/>
    <property type="molecule type" value="Genomic_DNA"/>
</dbReference>
<keyword evidence="2" id="KW-1185">Reference proteome</keyword>
<evidence type="ECO:0000313" key="2">
    <source>
        <dbReference type="Proteomes" id="UP000008694"/>
    </source>
</evidence>
<dbReference type="Gramene" id="Al_scaffold_0006_2863">
    <property type="protein sequence ID" value="Al_scaffold_0006_2863"/>
    <property type="gene ID" value="Al_scaffold_0006_2863"/>
</dbReference>